<feature type="region of interest" description="Disordered" evidence="1">
    <location>
        <begin position="362"/>
        <end position="482"/>
    </location>
</feature>
<dbReference type="PANTHER" id="PTHR46167:SF1">
    <property type="entry name" value="N-LYSINE METHYLTRANSFERASE KMT5A"/>
    <property type="match status" value="1"/>
</dbReference>
<dbReference type="Pfam" id="PF00856">
    <property type="entry name" value="SET"/>
    <property type="match status" value="1"/>
</dbReference>
<dbReference type="GO" id="GO:0005634">
    <property type="term" value="C:nucleus"/>
    <property type="evidence" value="ECO:0007669"/>
    <property type="project" value="TreeGrafter"/>
</dbReference>
<dbReference type="GO" id="GO:0006357">
    <property type="term" value="P:regulation of transcription by RNA polymerase II"/>
    <property type="evidence" value="ECO:0007669"/>
    <property type="project" value="TreeGrafter"/>
</dbReference>
<feature type="compositionally biased region" description="Polar residues" evidence="1">
    <location>
        <begin position="240"/>
        <end position="252"/>
    </location>
</feature>
<dbReference type="GO" id="GO:0043516">
    <property type="term" value="P:regulation of DNA damage response, signal transduction by p53 class mediator"/>
    <property type="evidence" value="ECO:0007669"/>
    <property type="project" value="TreeGrafter"/>
</dbReference>
<proteinExistence type="predicted"/>
<protein>
    <recommendedName>
        <fullName evidence="2">SET domain-containing protein</fullName>
    </recommendedName>
</protein>
<dbReference type="Proteomes" id="UP001497482">
    <property type="component" value="Chromosome 21"/>
</dbReference>
<feature type="compositionally biased region" description="Polar residues" evidence="1">
    <location>
        <begin position="312"/>
        <end position="326"/>
    </location>
</feature>
<feature type="compositionally biased region" description="Basic and acidic residues" evidence="1">
    <location>
        <begin position="426"/>
        <end position="437"/>
    </location>
</feature>
<dbReference type="EMBL" id="OZ035843">
    <property type="protein sequence ID" value="CAL1596200.1"/>
    <property type="molecule type" value="Genomic_DNA"/>
</dbReference>
<dbReference type="GO" id="GO:0042799">
    <property type="term" value="F:histone H4K20 methyltransferase activity"/>
    <property type="evidence" value="ECO:0007669"/>
    <property type="project" value="TreeGrafter"/>
</dbReference>
<organism evidence="3 4">
    <name type="scientific">Knipowitschia caucasica</name>
    <name type="common">Caucasian dwarf goby</name>
    <name type="synonym">Pomatoschistus caucasicus</name>
    <dbReference type="NCBI Taxonomy" id="637954"/>
    <lineage>
        <taxon>Eukaryota</taxon>
        <taxon>Metazoa</taxon>
        <taxon>Chordata</taxon>
        <taxon>Craniata</taxon>
        <taxon>Vertebrata</taxon>
        <taxon>Euteleostomi</taxon>
        <taxon>Actinopterygii</taxon>
        <taxon>Neopterygii</taxon>
        <taxon>Teleostei</taxon>
        <taxon>Neoteleostei</taxon>
        <taxon>Acanthomorphata</taxon>
        <taxon>Gobiaria</taxon>
        <taxon>Gobiiformes</taxon>
        <taxon>Gobioidei</taxon>
        <taxon>Gobiidae</taxon>
        <taxon>Gobiinae</taxon>
        <taxon>Knipowitschia</taxon>
    </lineage>
</organism>
<sequence length="595" mass="66871">MEDATIHATKAQDKTVELDVQFINPYKGRGVFAKCQFGKGDFVVEYRGDLITWEESQRRRRTYHRASAVFLYEFYWKEKIWCIDASREDGSLGRLVNDDHRHPNCKMKRVIIEGKPHLFLFALREIHPGQEITYDYGGKDWPWRKQTLEQSDADVESSDSAVFSAVLETSERPSTSTMKTQEQTIDADVESSDSAVFSAVLETSERPSTSTMKTQEQTIDADVESSDSAVFSAVLETSERPSTSTMKTQEQTIDADVESSDSAVFSAVLETSERPSTSTMKGLNKPERVCSSVGLIPSLVDYSDSDSDSQDLCTSPAQQIESSKTQSLVSDSDLILTDQESIPRLRRTKSIQIKDRIEFDSDDLFDPISDNSGSGEEYIPKSCEDSSEDTDEFKGKSLDDINVDPEDTVNFDSDQEGDQEGDLEDSLEHGDTTKEADLNTSQEADTDVNASQDTVTSTQGSADKRKHTMRLKGSKGRQPSIKKKWEEHEIAAVERHMMSFITSCRVPGKSDSPVSDRMSEDVSRSYTCTYRDRWQVDALLRSRFESRHDPSEALISWISNAPETNQSLLCLRVLFLQEVAAVTTTVCRIHEKETQ</sequence>
<feature type="region of interest" description="Disordered" evidence="1">
    <location>
        <begin position="237"/>
        <end position="259"/>
    </location>
</feature>
<reference evidence="3 4" key="1">
    <citation type="submission" date="2024-04" db="EMBL/GenBank/DDBJ databases">
        <authorList>
            <person name="Waldvogel A.-M."/>
            <person name="Schoenle A."/>
        </authorList>
    </citation>
    <scope>NUCLEOTIDE SEQUENCE [LARGE SCALE GENOMIC DNA]</scope>
</reference>
<evidence type="ECO:0000256" key="1">
    <source>
        <dbReference type="SAM" id="MobiDB-lite"/>
    </source>
</evidence>
<dbReference type="PANTHER" id="PTHR46167">
    <property type="entry name" value="N-LYSINE METHYLTRANSFERASE KMT5A"/>
    <property type="match status" value="1"/>
</dbReference>
<evidence type="ECO:0000259" key="2">
    <source>
        <dbReference type="PROSITE" id="PS50280"/>
    </source>
</evidence>
<accession>A0AAV2L4X1</accession>
<dbReference type="PROSITE" id="PS50280">
    <property type="entry name" value="SET"/>
    <property type="match status" value="1"/>
</dbReference>
<dbReference type="SMART" id="SM00317">
    <property type="entry name" value="SET"/>
    <property type="match status" value="1"/>
</dbReference>
<feature type="compositionally biased region" description="Basic residues" evidence="1">
    <location>
        <begin position="464"/>
        <end position="475"/>
    </location>
</feature>
<dbReference type="AlphaFoldDB" id="A0AAV2L4X1"/>
<dbReference type="SUPFAM" id="SSF82199">
    <property type="entry name" value="SET domain"/>
    <property type="match status" value="1"/>
</dbReference>
<evidence type="ECO:0000313" key="4">
    <source>
        <dbReference type="Proteomes" id="UP001497482"/>
    </source>
</evidence>
<dbReference type="Gene3D" id="2.170.270.10">
    <property type="entry name" value="SET domain"/>
    <property type="match status" value="1"/>
</dbReference>
<feature type="domain" description="SET" evidence="2">
    <location>
        <begin position="14"/>
        <end position="137"/>
    </location>
</feature>
<evidence type="ECO:0000313" key="3">
    <source>
        <dbReference type="EMBL" id="CAL1596200.1"/>
    </source>
</evidence>
<feature type="compositionally biased region" description="Acidic residues" evidence="1">
    <location>
        <begin position="401"/>
        <end position="425"/>
    </location>
</feature>
<dbReference type="GO" id="GO:0005700">
    <property type="term" value="C:polytene chromosome"/>
    <property type="evidence" value="ECO:0007669"/>
    <property type="project" value="TreeGrafter"/>
</dbReference>
<feature type="compositionally biased region" description="Polar residues" evidence="1">
    <location>
        <begin position="438"/>
        <end position="461"/>
    </location>
</feature>
<feature type="region of interest" description="Disordered" evidence="1">
    <location>
        <begin position="304"/>
        <end position="326"/>
    </location>
</feature>
<dbReference type="InterPro" id="IPR046341">
    <property type="entry name" value="SET_dom_sf"/>
</dbReference>
<name>A0AAV2L4X1_KNICA</name>
<keyword evidence="4" id="KW-1185">Reference proteome</keyword>
<gene>
    <name evidence="3" type="ORF">KC01_LOCUS24903</name>
</gene>
<dbReference type="InterPro" id="IPR001214">
    <property type="entry name" value="SET_dom"/>
</dbReference>
<dbReference type="InterPro" id="IPR051760">
    <property type="entry name" value="KMT5A"/>
</dbReference>